<dbReference type="GO" id="GO:0009245">
    <property type="term" value="P:lipid A biosynthetic process"/>
    <property type="evidence" value="ECO:0007669"/>
    <property type="project" value="UniProtKB-UniRule"/>
</dbReference>
<dbReference type="GO" id="GO:0103118">
    <property type="term" value="F:UDP-3-O-[(3R)-3-hydroxyacyl]-glucosamine N-acyltransferase activity"/>
    <property type="evidence" value="ECO:0007669"/>
    <property type="project" value="UniProtKB-EC"/>
</dbReference>
<dbReference type="InterPro" id="IPR001451">
    <property type="entry name" value="Hexapep"/>
</dbReference>
<reference evidence="10 12" key="1">
    <citation type="submission" date="2015-11" db="EMBL/GenBank/DDBJ databases">
        <title>Genomic analysis of 38 Legionella species identifies large and diverse effector repertoires.</title>
        <authorList>
            <person name="Burstein D."/>
            <person name="Amaro F."/>
            <person name="Zusman T."/>
            <person name="Lifshitz Z."/>
            <person name="Cohen O."/>
            <person name="Gilbert J.A."/>
            <person name="Pupko T."/>
            <person name="Shuman H.A."/>
            <person name="Segal G."/>
        </authorList>
    </citation>
    <scope>NUCLEOTIDE SEQUENCE [LARGE SCALE GENOMIC DNA]</scope>
    <source>
        <strain evidence="10 12">Bercovier 4</strain>
    </source>
</reference>
<comment type="pathway">
    <text evidence="7">Bacterial outer membrane biogenesis; LPS lipid A biosynthesis.</text>
</comment>
<name>A0A0W0VQI8_9GAMM</name>
<dbReference type="InterPro" id="IPR007691">
    <property type="entry name" value="LpxD"/>
</dbReference>
<dbReference type="Proteomes" id="UP000054761">
    <property type="component" value="Unassembled WGS sequence"/>
</dbReference>
<dbReference type="SUPFAM" id="SSF51161">
    <property type="entry name" value="Trimeric LpxA-like enzymes"/>
    <property type="match status" value="1"/>
</dbReference>
<sequence>MKASLAEIADLIKGEVVGNEDLMVSSISPIDNIEKGALVFADGKDNLKRAENSEAAAILVDPSTQSDKKTLIQVSQPLRAFITLLNHYNPPPQLPASIHPTAVIAEDAQIGKEVFIGPYAVIESGSVIGDHCVLRSHVHIGRNVILGSHTVLHPHVTVYDDCNIGSRVHIHASTVIGADGFGYTFTDGKHLKVPHIGHVNIEDDVEIGSNSVVDRATLGATVIGAGTKIDNHVQVAHSVKLGKHNILCAFTGIAGSSVSGDRVIFAANVGVSDHVRIDDDVILGARAGVPPKKHLLEGNVYLGNPARPRDKAVEQELSVSRIPIMRKNYNQLKETVKKLAERLEKLEAEK</sequence>
<dbReference type="AlphaFoldDB" id="A0A0W0VQI8"/>
<dbReference type="EC" id="2.3.1.191" evidence="7"/>
<keyword evidence="2 7" id="KW-0441">Lipid A biosynthesis</keyword>
<dbReference type="PANTHER" id="PTHR43378:SF2">
    <property type="entry name" value="UDP-3-O-ACYLGLUCOSAMINE N-ACYLTRANSFERASE 1, MITOCHONDRIAL-RELATED"/>
    <property type="match status" value="1"/>
</dbReference>
<keyword evidence="4 7" id="KW-0677">Repeat</keyword>
<keyword evidence="3 7" id="KW-0808">Transferase</keyword>
<feature type="coiled-coil region" evidence="8">
    <location>
        <begin position="322"/>
        <end position="349"/>
    </location>
</feature>
<dbReference type="InterPro" id="IPR011004">
    <property type="entry name" value="Trimer_LpxA-like_sf"/>
</dbReference>
<comment type="function">
    <text evidence="7">Catalyzes the N-acylation of UDP-3-O-acylglucosamine using 3-hydroxyacyl-ACP as the acyl donor. Is involved in the biosynthesis of lipid A, a phosphorylated glycolipid that anchors the lipopolysaccharide to the outer membrane of the cell.</text>
</comment>
<comment type="similarity">
    <text evidence="7">Belongs to the transferase hexapeptide repeat family. LpxD subfamily.</text>
</comment>
<dbReference type="OrthoDB" id="9784739at2"/>
<keyword evidence="8" id="KW-0175">Coiled coil</keyword>
<evidence type="ECO:0000256" key="5">
    <source>
        <dbReference type="ARBA" id="ARBA00023098"/>
    </source>
</evidence>
<dbReference type="Gene3D" id="2.160.10.10">
    <property type="entry name" value="Hexapeptide repeat proteins"/>
    <property type="match status" value="1"/>
</dbReference>
<keyword evidence="5 7" id="KW-0443">Lipid metabolism</keyword>
<dbReference type="Proteomes" id="UP000295517">
    <property type="component" value="Chromosome"/>
</dbReference>
<evidence type="ECO:0000256" key="1">
    <source>
        <dbReference type="ARBA" id="ARBA00022516"/>
    </source>
</evidence>
<dbReference type="EMBL" id="CP038254">
    <property type="protein sequence ID" value="QBR83079.1"/>
    <property type="molecule type" value="Genomic_DNA"/>
</dbReference>
<dbReference type="PATRIC" id="fig|454.4.peg.1633"/>
<dbReference type="NCBIfam" id="NF002060">
    <property type="entry name" value="PRK00892.1"/>
    <property type="match status" value="1"/>
</dbReference>
<evidence type="ECO:0000313" key="12">
    <source>
        <dbReference type="Proteomes" id="UP000054761"/>
    </source>
</evidence>
<dbReference type="PANTHER" id="PTHR43378">
    <property type="entry name" value="UDP-3-O-ACYLGLUCOSAMINE N-ACYLTRANSFERASE"/>
    <property type="match status" value="1"/>
</dbReference>
<organism evidence="10 12">
    <name type="scientific">Legionella israelensis</name>
    <dbReference type="NCBI Taxonomy" id="454"/>
    <lineage>
        <taxon>Bacteria</taxon>
        <taxon>Pseudomonadati</taxon>
        <taxon>Pseudomonadota</taxon>
        <taxon>Gammaproteobacteria</taxon>
        <taxon>Legionellales</taxon>
        <taxon>Legionellaceae</taxon>
        <taxon>Legionella</taxon>
    </lineage>
</organism>
<evidence type="ECO:0000313" key="13">
    <source>
        <dbReference type="Proteomes" id="UP000295517"/>
    </source>
</evidence>
<evidence type="ECO:0000256" key="8">
    <source>
        <dbReference type="SAM" id="Coils"/>
    </source>
</evidence>
<feature type="domain" description="UDP-3-O-[3-hydroxymyristoyl] glucosamine N-acyltransferase non-repeat region" evidence="9">
    <location>
        <begin position="21"/>
        <end position="86"/>
    </location>
</feature>
<protein>
    <recommendedName>
        <fullName evidence="7">UDP-3-O-acylglucosamine N-acyltransferase</fullName>
        <ecNumber evidence="7">2.3.1.191</ecNumber>
    </recommendedName>
</protein>
<dbReference type="STRING" id="454.Lisr_1501"/>
<dbReference type="InterPro" id="IPR020573">
    <property type="entry name" value="UDP_GlcNAc_AcTrfase_non-rep"/>
</dbReference>
<keyword evidence="1 7" id="KW-0444">Lipid biosynthesis</keyword>
<comment type="catalytic activity">
    <reaction evidence="7">
        <text>a UDP-3-O-[(3R)-3-hydroxyacyl]-alpha-D-glucosamine + a (3R)-hydroxyacyl-[ACP] = a UDP-2-N,3-O-bis[(3R)-3-hydroxyacyl]-alpha-D-glucosamine + holo-[ACP] + H(+)</text>
        <dbReference type="Rhea" id="RHEA:53836"/>
        <dbReference type="Rhea" id="RHEA-COMP:9685"/>
        <dbReference type="Rhea" id="RHEA-COMP:9945"/>
        <dbReference type="ChEBI" id="CHEBI:15378"/>
        <dbReference type="ChEBI" id="CHEBI:64479"/>
        <dbReference type="ChEBI" id="CHEBI:78827"/>
        <dbReference type="ChEBI" id="CHEBI:137740"/>
        <dbReference type="ChEBI" id="CHEBI:137748"/>
        <dbReference type="EC" id="2.3.1.191"/>
    </reaction>
</comment>
<comment type="subunit">
    <text evidence="7">Homotrimer.</text>
</comment>
<evidence type="ECO:0000256" key="2">
    <source>
        <dbReference type="ARBA" id="ARBA00022556"/>
    </source>
</evidence>
<evidence type="ECO:0000256" key="7">
    <source>
        <dbReference type="HAMAP-Rule" id="MF_00523"/>
    </source>
</evidence>
<dbReference type="RefSeq" id="WP_058501853.1">
    <property type="nucleotide sequence ID" value="NZ_CAAAJA010000027.1"/>
</dbReference>
<evidence type="ECO:0000259" key="9">
    <source>
        <dbReference type="Pfam" id="PF04613"/>
    </source>
</evidence>
<evidence type="ECO:0000256" key="3">
    <source>
        <dbReference type="ARBA" id="ARBA00022679"/>
    </source>
</evidence>
<dbReference type="GO" id="GO:0016410">
    <property type="term" value="F:N-acyltransferase activity"/>
    <property type="evidence" value="ECO:0007669"/>
    <property type="project" value="InterPro"/>
</dbReference>
<dbReference type="NCBIfam" id="TIGR01853">
    <property type="entry name" value="lipid_A_lpxD"/>
    <property type="match status" value="1"/>
</dbReference>
<feature type="active site" description="Proton acceptor" evidence="7">
    <location>
        <position position="237"/>
    </location>
</feature>
<dbReference type="EMBL" id="LNYH01000086">
    <property type="protein sequence ID" value="KTD22480.1"/>
    <property type="molecule type" value="Genomic_DNA"/>
</dbReference>
<evidence type="ECO:0000256" key="6">
    <source>
        <dbReference type="ARBA" id="ARBA00023315"/>
    </source>
</evidence>
<dbReference type="HAMAP" id="MF_00523">
    <property type="entry name" value="LpxD"/>
    <property type="match status" value="1"/>
</dbReference>
<dbReference type="Pfam" id="PF04613">
    <property type="entry name" value="LpxD"/>
    <property type="match status" value="1"/>
</dbReference>
<dbReference type="Gene3D" id="3.40.1390.10">
    <property type="entry name" value="MurE/MurF, N-terminal domain"/>
    <property type="match status" value="1"/>
</dbReference>
<proteinExistence type="inferred from homology"/>
<accession>A0A0W0VQI8</accession>
<reference evidence="11 13" key="2">
    <citation type="submission" date="2019-03" db="EMBL/GenBank/DDBJ databases">
        <title>Diverse conjugative elements silence natural transformation in Legionella species.</title>
        <authorList>
            <person name="Durieux I."/>
            <person name="Ginevra C."/>
            <person name="Attaiech L."/>
            <person name="Picq K."/>
            <person name="Juan P.A."/>
            <person name="Jarraud S."/>
            <person name="Charpentier X."/>
        </authorList>
    </citation>
    <scope>NUCLEOTIDE SEQUENCE [LARGE SCALE GENOMIC DNA]</scope>
    <source>
        <strain evidence="11 13">HL-0427-4011</strain>
    </source>
</reference>
<gene>
    <name evidence="10" type="primary">lpxD_1</name>
    <name evidence="7 11" type="synonym">lpxD</name>
    <name evidence="11" type="ORF">E3983_01115</name>
    <name evidence="10" type="ORF">Lisr_1501</name>
</gene>
<dbReference type="CDD" id="cd03352">
    <property type="entry name" value="LbH_LpxD"/>
    <property type="match status" value="1"/>
</dbReference>
<dbReference type="Pfam" id="PF00132">
    <property type="entry name" value="Hexapep"/>
    <property type="match status" value="2"/>
</dbReference>
<dbReference type="UniPathway" id="UPA00973"/>
<evidence type="ECO:0000256" key="4">
    <source>
        <dbReference type="ARBA" id="ARBA00022737"/>
    </source>
</evidence>
<keyword evidence="6 7" id="KW-0012">Acyltransferase</keyword>
<evidence type="ECO:0000313" key="10">
    <source>
        <dbReference type="EMBL" id="KTD22480.1"/>
    </source>
</evidence>
<evidence type="ECO:0000313" key="11">
    <source>
        <dbReference type="EMBL" id="QBR83079.1"/>
    </source>
</evidence>
<dbReference type="GO" id="GO:0016020">
    <property type="term" value="C:membrane"/>
    <property type="evidence" value="ECO:0007669"/>
    <property type="project" value="GOC"/>
</dbReference>
<keyword evidence="12" id="KW-1185">Reference proteome</keyword>